<dbReference type="SMART" id="SM01230">
    <property type="entry name" value="Gln-synt_C"/>
    <property type="match status" value="1"/>
</dbReference>
<dbReference type="SUPFAM" id="SSF55931">
    <property type="entry name" value="Glutamine synthetase/guanido kinase"/>
    <property type="match status" value="1"/>
</dbReference>
<keyword evidence="7" id="KW-1185">Reference proteome</keyword>
<reference evidence="6" key="1">
    <citation type="submission" date="2022-12" db="EMBL/GenBank/DDBJ databases">
        <authorList>
            <person name="Petersen C."/>
        </authorList>
    </citation>
    <scope>NUCLEOTIDE SEQUENCE</scope>
    <source>
        <strain evidence="6">IBT 3081</strain>
    </source>
</reference>
<gene>
    <name evidence="6" type="ORF">N7517_007806</name>
</gene>
<dbReference type="PANTHER" id="PTHR43785:SF2">
    <property type="entry name" value="TYPE-1 GLUTAMINE SYNTHETASE 1"/>
    <property type="match status" value="1"/>
</dbReference>
<dbReference type="PROSITE" id="PS51987">
    <property type="entry name" value="GS_CATALYTIC"/>
    <property type="match status" value="1"/>
</dbReference>
<comment type="caution">
    <text evidence="6">The sequence shown here is derived from an EMBL/GenBank/DDBJ whole genome shotgun (WGS) entry which is preliminary data.</text>
</comment>
<evidence type="ECO:0000259" key="5">
    <source>
        <dbReference type="PROSITE" id="PS51987"/>
    </source>
</evidence>
<dbReference type="Gene3D" id="3.10.20.70">
    <property type="entry name" value="Glutamine synthetase, N-terminal domain"/>
    <property type="match status" value="1"/>
</dbReference>
<dbReference type="Gene3D" id="3.30.590.10">
    <property type="entry name" value="Glutamine synthetase/guanido kinase, catalytic domain"/>
    <property type="match status" value="1"/>
</dbReference>
<dbReference type="GO" id="GO:0006542">
    <property type="term" value="P:glutamine biosynthetic process"/>
    <property type="evidence" value="ECO:0007669"/>
    <property type="project" value="InterPro"/>
</dbReference>
<dbReference type="GeneID" id="81464719"/>
<sequence length="434" mass="48330">METPCPTEILEQFREDHPEITYIRFQWQDYSGVLRARVLILESVIAQVVKGTPIQAAGIALDCTVDNHILPRDPPRGMHWAVPDWSSLRPASHPGTAMVMCALNFTVLERPLSSDLCPRQALTGVLQKARQTWELDFLVGFEVEFIVMKSDPSSNAMVRCSNGLGHFAVSGLRDTCFQYVEQCVTRLRAQGVIVQAVHTEGFRGQYEIVLGPLPPMQAVDQLILVHDYLKDTFSRHGYEVTMSPKPIASESQANGQHMHLSLQPASSTLEASFLAGILKRLPSLWSFCLPLESSYERRKPRMAGNTVGWGTQSRVVPIRKVEPSHWEVRCIDVTANMYSTLAAILGAGLLGLAGKEPLTWPDLGIPANQASFCGEPLPRSLDESLAILNADDGLLSAMIGRPMIDHYINIKRYEISQMKEMDPQAIRELLIELF</sequence>
<dbReference type="EMBL" id="JAPZBT010000002">
    <property type="protein sequence ID" value="KAJ5375800.1"/>
    <property type="molecule type" value="Genomic_DNA"/>
</dbReference>
<evidence type="ECO:0000256" key="3">
    <source>
        <dbReference type="PROSITE-ProRule" id="PRU01331"/>
    </source>
</evidence>
<dbReference type="GO" id="GO:0004356">
    <property type="term" value="F:glutamine synthetase activity"/>
    <property type="evidence" value="ECO:0007669"/>
    <property type="project" value="InterPro"/>
</dbReference>
<dbReference type="RefSeq" id="XP_056581786.1">
    <property type="nucleotide sequence ID" value="XM_056725536.1"/>
</dbReference>
<organism evidence="6 7">
    <name type="scientific">Penicillium concentricum</name>
    <dbReference type="NCBI Taxonomy" id="293559"/>
    <lineage>
        <taxon>Eukaryota</taxon>
        <taxon>Fungi</taxon>
        <taxon>Dikarya</taxon>
        <taxon>Ascomycota</taxon>
        <taxon>Pezizomycotina</taxon>
        <taxon>Eurotiomycetes</taxon>
        <taxon>Eurotiomycetidae</taxon>
        <taxon>Eurotiales</taxon>
        <taxon>Aspergillaceae</taxon>
        <taxon>Penicillium</taxon>
    </lineage>
</organism>
<reference evidence="6" key="2">
    <citation type="journal article" date="2023" name="IMA Fungus">
        <title>Comparative genomic study of the Penicillium genus elucidates a diverse pangenome and 15 lateral gene transfer events.</title>
        <authorList>
            <person name="Petersen C."/>
            <person name="Sorensen T."/>
            <person name="Nielsen M.R."/>
            <person name="Sondergaard T.E."/>
            <person name="Sorensen J.L."/>
            <person name="Fitzpatrick D.A."/>
            <person name="Frisvad J.C."/>
            <person name="Nielsen K.L."/>
        </authorList>
    </citation>
    <scope>NUCLEOTIDE SEQUENCE</scope>
    <source>
        <strain evidence="6">IBT 3081</strain>
    </source>
</reference>
<evidence type="ECO:0000256" key="2">
    <source>
        <dbReference type="ARBA" id="ARBA00022598"/>
    </source>
</evidence>
<proteinExistence type="inferred from homology"/>
<accession>A0A9W9SCE4</accession>
<dbReference type="AlphaFoldDB" id="A0A9W9SCE4"/>
<dbReference type="PANTHER" id="PTHR43785">
    <property type="entry name" value="GAMMA-GLUTAMYLPUTRESCINE SYNTHETASE"/>
    <property type="match status" value="1"/>
</dbReference>
<dbReference type="InterPro" id="IPR036651">
    <property type="entry name" value="Gln_synt_N_sf"/>
</dbReference>
<keyword evidence="2" id="KW-0436">Ligase</keyword>
<evidence type="ECO:0000313" key="6">
    <source>
        <dbReference type="EMBL" id="KAJ5375800.1"/>
    </source>
</evidence>
<feature type="domain" description="GS catalytic" evidence="5">
    <location>
        <begin position="118"/>
        <end position="434"/>
    </location>
</feature>
<comment type="similarity">
    <text evidence="3 4">Belongs to the glutamine synthetase family.</text>
</comment>
<evidence type="ECO:0000256" key="4">
    <source>
        <dbReference type="RuleBase" id="RU000384"/>
    </source>
</evidence>
<dbReference type="OrthoDB" id="3364440at2759"/>
<name>A0A9W9SCE4_9EURO</name>
<dbReference type="InterPro" id="IPR014746">
    <property type="entry name" value="Gln_synth/guanido_kin_cat_dom"/>
</dbReference>
<dbReference type="Pfam" id="PF00120">
    <property type="entry name" value="Gln-synt_C"/>
    <property type="match status" value="1"/>
</dbReference>
<protein>
    <recommendedName>
        <fullName evidence="1">Glutamine synthetase</fullName>
    </recommendedName>
</protein>
<evidence type="ECO:0000256" key="1">
    <source>
        <dbReference type="ARBA" id="ARBA00021364"/>
    </source>
</evidence>
<evidence type="ECO:0000313" key="7">
    <source>
        <dbReference type="Proteomes" id="UP001147752"/>
    </source>
</evidence>
<dbReference type="InterPro" id="IPR008146">
    <property type="entry name" value="Gln_synth_cat_dom"/>
</dbReference>
<dbReference type="Proteomes" id="UP001147752">
    <property type="component" value="Unassembled WGS sequence"/>
</dbReference>